<dbReference type="GeneID" id="65557427"/>
<sequence>MSSILDAILEILATIDVVKEEIKKPLKEEILNLIYQINPEPSVRYDLNELLKEYDARNLLELIQKIKVNVVKK</sequence>
<dbReference type="EMBL" id="CP077713">
    <property type="protein sequence ID" value="QXJ35534.1"/>
    <property type="molecule type" value="Genomic_DNA"/>
</dbReference>
<evidence type="ECO:0000313" key="2">
    <source>
        <dbReference type="Proteomes" id="UP000694036"/>
    </source>
</evidence>
<dbReference type="Proteomes" id="UP000694036">
    <property type="component" value="Chromosome"/>
</dbReference>
<evidence type="ECO:0000313" key="1">
    <source>
        <dbReference type="EMBL" id="QXJ35534.1"/>
    </source>
</evidence>
<organism evidence="1 2">
    <name type="scientific">Saccharolobus shibatae</name>
    <dbReference type="NCBI Taxonomy" id="2286"/>
    <lineage>
        <taxon>Archaea</taxon>
        <taxon>Thermoproteota</taxon>
        <taxon>Thermoprotei</taxon>
        <taxon>Sulfolobales</taxon>
        <taxon>Sulfolobaceae</taxon>
        <taxon>Saccharolobus</taxon>
    </lineage>
</organism>
<gene>
    <name evidence="1" type="ORF">J5U22_02081</name>
</gene>
<proteinExistence type="predicted"/>
<accession>A0A8F5GZP7</accession>
<name>A0A8F5GZP7_9CREN</name>
<dbReference type="AlphaFoldDB" id="A0A8F5GZP7"/>
<dbReference type="RefSeq" id="WP_218258074.1">
    <property type="nucleotide sequence ID" value="NZ_CP077713.1"/>
</dbReference>
<reference evidence="1 2" key="1">
    <citation type="journal article" date="2021" name="Environ. Microbiol.">
        <title>New insights into the diversity and evolution of the archaeal mobilome from three complete genomes of Saccharolobus shibatae.</title>
        <authorList>
            <person name="Medvedeva S."/>
            <person name="Brandt D."/>
            <person name="Cvirkaite-Krupovic V."/>
            <person name="Liu Y."/>
            <person name="Severinov K."/>
            <person name="Ishino S."/>
            <person name="Ishino Y."/>
            <person name="Prangishvili D."/>
            <person name="Kalinowski J."/>
            <person name="Krupovic M."/>
        </authorList>
    </citation>
    <scope>NUCLEOTIDE SEQUENCE [LARGE SCALE GENOMIC DNA]</scope>
    <source>
        <strain evidence="1 2">S38A</strain>
    </source>
</reference>
<keyword evidence="2" id="KW-1185">Reference proteome</keyword>
<protein>
    <submittedName>
        <fullName evidence="1">Uncharacterized protein</fullName>
    </submittedName>
</protein>